<dbReference type="InterPro" id="IPR015943">
    <property type="entry name" value="WD40/YVTN_repeat-like_dom_sf"/>
</dbReference>
<keyword evidence="5" id="KW-1185">Reference proteome</keyword>
<keyword evidence="2" id="KW-0677">Repeat</keyword>
<dbReference type="InterPro" id="IPR036322">
    <property type="entry name" value="WD40_repeat_dom_sf"/>
</dbReference>
<evidence type="ECO:0000256" key="2">
    <source>
        <dbReference type="ARBA" id="ARBA00022737"/>
    </source>
</evidence>
<name>A0A395SHB7_FUSSP</name>
<dbReference type="SUPFAM" id="SSF50978">
    <property type="entry name" value="WD40 repeat-like"/>
    <property type="match status" value="1"/>
</dbReference>
<dbReference type="STRING" id="5514.A0A395SHB7"/>
<keyword evidence="3" id="KW-0175">Coiled coil</keyword>
<protein>
    <submittedName>
        <fullName evidence="4">Vegetatible incompatibility het-e-1</fullName>
    </submittedName>
</protein>
<accession>A0A395SHB7</accession>
<sequence length="352" mass="39669">MGKIATGCIAISTDAKFLATVFKNNIIRVWDLFPKKSPRIENFHPYRVNFLTMTSDDSTVVSACMEQVKAWDVSSGLCIETFTGSKPKIFRVATEDGSAFVMSGHGVDEVWRLNPLRRVQILQRQSNPFFTSRDPYAISGNGEFLALTSSHNKHYRIELWDVNRGFLLETLDFSPPTSFMIAFEPNGSRIAYTTKDSIEIRQVPGLCKLLVQIEDARLLDLNLPIEDARPLKFTSLTFHGQQLVAMSWGGVIKAWDIKTGKVSSSCRTSRNWLAKSFVNHDVLLDHVGPEGHLRDDVLKEFQLSADGKWVMRSGQRVLWLPPDYRPSVKYTSGPTVAIGTWSGRVFNLCMTE</sequence>
<organism evidence="4 5">
    <name type="scientific">Fusarium sporotrichioides</name>
    <dbReference type="NCBI Taxonomy" id="5514"/>
    <lineage>
        <taxon>Eukaryota</taxon>
        <taxon>Fungi</taxon>
        <taxon>Dikarya</taxon>
        <taxon>Ascomycota</taxon>
        <taxon>Pezizomycotina</taxon>
        <taxon>Sordariomycetes</taxon>
        <taxon>Hypocreomycetidae</taxon>
        <taxon>Hypocreales</taxon>
        <taxon>Nectriaceae</taxon>
        <taxon>Fusarium</taxon>
    </lineage>
</organism>
<comment type="caution">
    <text evidence="4">The sequence shown here is derived from an EMBL/GenBank/DDBJ whole genome shotgun (WGS) entry which is preliminary data.</text>
</comment>
<proteinExistence type="predicted"/>
<dbReference type="Gene3D" id="2.130.10.10">
    <property type="entry name" value="YVTN repeat-like/Quinoprotein amine dehydrogenase"/>
    <property type="match status" value="1"/>
</dbReference>
<dbReference type="EMBL" id="PXOF01000039">
    <property type="protein sequence ID" value="RGP71778.1"/>
    <property type="molecule type" value="Genomic_DNA"/>
</dbReference>
<evidence type="ECO:0000313" key="4">
    <source>
        <dbReference type="EMBL" id="RGP71778.1"/>
    </source>
</evidence>
<gene>
    <name evidence="4" type="ORF">FSPOR_3144</name>
</gene>
<evidence type="ECO:0000256" key="3">
    <source>
        <dbReference type="ARBA" id="ARBA00023054"/>
    </source>
</evidence>
<evidence type="ECO:0000256" key="1">
    <source>
        <dbReference type="ARBA" id="ARBA00022574"/>
    </source>
</evidence>
<dbReference type="PANTHER" id="PTHR22847">
    <property type="entry name" value="WD40 REPEAT PROTEIN"/>
    <property type="match status" value="1"/>
</dbReference>
<dbReference type="PANTHER" id="PTHR22847:SF637">
    <property type="entry name" value="WD REPEAT DOMAIN 5B"/>
    <property type="match status" value="1"/>
</dbReference>
<keyword evidence="1" id="KW-0853">WD repeat</keyword>
<reference evidence="4 5" key="1">
    <citation type="journal article" date="2018" name="PLoS Pathog.">
        <title>Evolution of structural diversity of trichothecenes, a family of toxins produced by plant pathogenic and entomopathogenic fungi.</title>
        <authorList>
            <person name="Proctor R.H."/>
            <person name="McCormick S.P."/>
            <person name="Kim H.S."/>
            <person name="Cardoza R.E."/>
            <person name="Stanley A.M."/>
            <person name="Lindo L."/>
            <person name="Kelly A."/>
            <person name="Brown D.W."/>
            <person name="Lee T."/>
            <person name="Vaughan M.M."/>
            <person name="Alexander N.J."/>
            <person name="Busman M."/>
            <person name="Gutierrez S."/>
        </authorList>
    </citation>
    <scope>NUCLEOTIDE SEQUENCE [LARGE SCALE GENOMIC DNA]</scope>
    <source>
        <strain evidence="4 5">NRRL 3299</strain>
    </source>
</reference>
<dbReference type="Proteomes" id="UP000266152">
    <property type="component" value="Unassembled WGS sequence"/>
</dbReference>
<evidence type="ECO:0000313" key="5">
    <source>
        <dbReference type="Proteomes" id="UP000266152"/>
    </source>
</evidence>
<dbReference type="AlphaFoldDB" id="A0A395SHB7"/>